<keyword evidence="5" id="KW-0611">Plant defense</keyword>
<comment type="subcellular location">
    <subcellularLocation>
        <location evidence="2">Cytoplasm</location>
    </subcellularLocation>
    <subcellularLocation>
        <location evidence="1">Nucleus</location>
    </subcellularLocation>
</comment>
<dbReference type="SUPFAM" id="SSF53474">
    <property type="entry name" value="alpha/beta-Hydrolases"/>
    <property type="match status" value="1"/>
</dbReference>
<evidence type="ECO:0000313" key="10">
    <source>
        <dbReference type="Proteomes" id="UP001237642"/>
    </source>
</evidence>
<evidence type="ECO:0000256" key="3">
    <source>
        <dbReference type="ARBA" id="ARBA00022490"/>
    </source>
</evidence>
<dbReference type="PANTHER" id="PTHR46898">
    <property type="entry name" value="SENESCENCE-ASSOCIATED CARBOXYLESTERASE 101"/>
    <property type="match status" value="1"/>
</dbReference>
<dbReference type="GO" id="GO:0005737">
    <property type="term" value="C:cytoplasm"/>
    <property type="evidence" value="ECO:0007669"/>
    <property type="project" value="UniProtKB-SubCell"/>
</dbReference>
<dbReference type="GO" id="GO:0052689">
    <property type="term" value="F:carboxylic ester hydrolase activity"/>
    <property type="evidence" value="ECO:0007669"/>
    <property type="project" value="InterPro"/>
</dbReference>
<gene>
    <name evidence="9" type="ORF">POM88_004088</name>
</gene>
<evidence type="ECO:0000259" key="7">
    <source>
        <dbReference type="Pfam" id="PF01764"/>
    </source>
</evidence>
<sequence>MNQFNHEEELGNHLVSSDLPWNCWAHILKVNQETPQVGNPSLLPQTVKYKRFDPQSPGDATVIAFTCSPTSISSDVDGEGQRLVSSADLNSDHFNFLSTTSNPSFSIHNLALQLFRSLPAQLFEQKIDTTKPLIITGHSLGGSVASLFTLWLLNNSYKKIVYRQTKFPICLTFGSPLLGDEGLQKAILGRPSWASCFVHVVSTQDPLPGLFLSRHTTIDSEFKSFGLYLFCSGSGVACFSQPEFVLELLGSSLNQPFNDYGLILEGLKGKAIVRGTNLAGFDNNSLRTGITLQLQAIGIPDMQNNDLIRRIETKQKESLEHKAYQVGLDANLKKMKTEMAYMEWYKKLTRTLGGYYDTYKSATTSGELRSRASLVKHQRILTRCWTDAVNEAKKTDGKDFLFRLLMAGNNYRRMVEPLDIAEYYKGYKQGQKDYWAEGRSEHYILLEKWLNEMPSAASQRTKACSFNEDSCFWAHVEEALILVSMLSNEESSPENEEVVRKLNQFEDYIMDSIVNHILDPEVFLEQSSFMKWWSKYSAKKGSSYDSPLANYMRDKSYEALLKC</sequence>
<evidence type="ECO:0000256" key="2">
    <source>
        <dbReference type="ARBA" id="ARBA00004496"/>
    </source>
</evidence>
<dbReference type="Gene3D" id="3.40.50.1820">
    <property type="entry name" value="alpha/beta hydrolase"/>
    <property type="match status" value="1"/>
</dbReference>
<keyword evidence="4" id="KW-0378">Hydrolase</keyword>
<evidence type="ECO:0000256" key="5">
    <source>
        <dbReference type="ARBA" id="ARBA00022821"/>
    </source>
</evidence>
<organism evidence="9 10">
    <name type="scientific">Heracleum sosnowskyi</name>
    <dbReference type="NCBI Taxonomy" id="360622"/>
    <lineage>
        <taxon>Eukaryota</taxon>
        <taxon>Viridiplantae</taxon>
        <taxon>Streptophyta</taxon>
        <taxon>Embryophyta</taxon>
        <taxon>Tracheophyta</taxon>
        <taxon>Spermatophyta</taxon>
        <taxon>Magnoliopsida</taxon>
        <taxon>eudicotyledons</taxon>
        <taxon>Gunneridae</taxon>
        <taxon>Pentapetalae</taxon>
        <taxon>asterids</taxon>
        <taxon>campanulids</taxon>
        <taxon>Apiales</taxon>
        <taxon>Apiaceae</taxon>
        <taxon>Apioideae</taxon>
        <taxon>apioid superclade</taxon>
        <taxon>Tordylieae</taxon>
        <taxon>Tordyliinae</taxon>
        <taxon>Heracleum</taxon>
    </lineage>
</organism>
<accession>A0AAD8JIP4</accession>
<evidence type="ECO:0000256" key="1">
    <source>
        <dbReference type="ARBA" id="ARBA00004123"/>
    </source>
</evidence>
<keyword evidence="10" id="KW-1185">Reference proteome</keyword>
<evidence type="ECO:0000313" key="9">
    <source>
        <dbReference type="EMBL" id="KAK1404483.1"/>
    </source>
</evidence>
<evidence type="ECO:0000259" key="8">
    <source>
        <dbReference type="Pfam" id="PF18117"/>
    </source>
</evidence>
<reference evidence="9" key="2">
    <citation type="submission" date="2023-05" db="EMBL/GenBank/DDBJ databases">
        <authorList>
            <person name="Schelkunov M.I."/>
        </authorList>
    </citation>
    <scope>NUCLEOTIDE SEQUENCE</scope>
    <source>
        <strain evidence="9">Hsosn_3</strain>
        <tissue evidence="9">Leaf</tissue>
    </source>
</reference>
<dbReference type="AlphaFoldDB" id="A0AAD8JIP4"/>
<dbReference type="GO" id="GO:0005634">
    <property type="term" value="C:nucleus"/>
    <property type="evidence" value="ECO:0007669"/>
    <property type="project" value="UniProtKB-SubCell"/>
</dbReference>
<reference evidence="9" key="1">
    <citation type="submission" date="2023-02" db="EMBL/GenBank/DDBJ databases">
        <title>Genome of toxic invasive species Heracleum sosnowskyi carries increased number of genes despite the absence of recent whole-genome duplications.</title>
        <authorList>
            <person name="Schelkunov M."/>
            <person name="Shtratnikova V."/>
            <person name="Makarenko M."/>
            <person name="Klepikova A."/>
            <person name="Omelchenko D."/>
            <person name="Novikova G."/>
            <person name="Obukhova E."/>
            <person name="Bogdanov V."/>
            <person name="Penin A."/>
            <person name="Logacheva M."/>
        </authorList>
    </citation>
    <scope>NUCLEOTIDE SEQUENCE</scope>
    <source>
        <strain evidence="9">Hsosn_3</strain>
        <tissue evidence="9">Leaf</tissue>
    </source>
</reference>
<evidence type="ECO:0000256" key="4">
    <source>
        <dbReference type="ARBA" id="ARBA00022801"/>
    </source>
</evidence>
<dbReference type="Pfam" id="PF01764">
    <property type="entry name" value="Lipase_3"/>
    <property type="match status" value="1"/>
</dbReference>
<dbReference type="InterPro" id="IPR044603">
    <property type="entry name" value="SAG101-like"/>
</dbReference>
<dbReference type="EMBL" id="JAUIZM010000001">
    <property type="protein sequence ID" value="KAK1404483.1"/>
    <property type="molecule type" value="Genomic_DNA"/>
</dbReference>
<dbReference type="InterPro" id="IPR041266">
    <property type="entry name" value="EDS1_EP"/>
</dbReference>
<protein>
    <submittedName>
        <fullName evidence="9">Senescence-associated carboxylesterase 101</fullName>
    </submittedName>
</protein>
<comment type="caution">
    <text evidence="9">The sequence shown here is derived from an EMBL/GenBank/DDBJ whole genome shotgun (WGS) entry which is preliminary data.</text>
</comment>
<dbReference type="GO" id="GO:0006629">
    <property type="term" value="P:lipid metabolic process"/>
    <property type="evidence" value="ECO:0007669"/>
    <property type="project" value="InterPro"/>
</dbReference>
<dbReference type="InterPro" id="IPR002921">
    <property type="entry name" value="Fungal_lipase-type"/>
</dbReference>
<dbReference type="GO" id="GO:0006952">
    <property type="term" value="P:defense response"/>
    <property type="evidence" value="ECO:0007669"/>
    <property type="project" value="UniProtKB-KW"/>
</dbReference>
<feature type="domain" description="EDS1 EP" evidence="8">
    <location>
        <begin position="341"/>
        <end position="550"/>
    </location>
</feature>
<evidence type="ECO:0000256" key="6">
    <source>
        <dbReference type="ARBA" id="ARBA00023242"/>
    </source>
</evidence>
<dbReference type="Pfam" id="PF18117">
    <property type="entry name" value="EDS1_EP"/>
    <property type="match status" value="1"/>
</dbReference>
<dbReference type="InterPro" id="IPR029058">
    <property type="entry name" value="AB_hydrolase_fold"/>
</dbReference>
<keyword evidence="6" id="KW-0539">Nucleus</keyword>
<dbReference type="PANTHER" id="PTHR46898:SF3">
    <property type="entry name" value="FUNGAL LIPASE-LIKE DOMAIN-CONTAINING PROTEIN"/>
    <property type="match status" value="1"/>
</dbReference>
<feature type="domain" description="Fungal lipase-type" evidence="7">
    <location>
        <begin position="104"/>
        <end position="211"/>
    </location>
</feature>
<proteinExistence type="predicted"/>
<keyword evidence="3" id="KW-0963">Cytoplasm</keyword>
<name>A0AAD8JIP4_9APIA</name>
<dbReference type="Proteomes" id="UP001237642">
    <property type="component" value="Unassembled WGS sequence"/>
</dbReference>